<evidence type="ECO:0000313" key="3">
    <source>
        <dbReference type="Proteomes" id="UP000504638"/>
    </source>
</evidence>
<dbReference type="OrthoDB" id="4188746at2759"/>
<sequence>MSRPAADDSWSDDGDITGTDFNNSSTYRTDLNDTQDTSECDSDAGFDASPTGPTWLLEGNEHPLEYYKQLLKNFDDSEYTKEGYSNGTTLLLDRSEAQWYHLT</sequence>
<name>A0A6G1FYJ5_9PEZI</name>
<evidence type="ECO:0000313" key="4">
    <source>
        <dbReference type="RefSeq" id="XP_033532494.1"/>
    </source>
</evidence>
<dbReference type="AlphaFoldDB" id="A0A6G1FYJ5"/>
<dbReference type="GeneID" id="54420406"/>
<protein>
    <submittedName>
        <fullName evidence="2 4">Uncharacterized protein</fullName>
    </submittedName>
</protein>
<proteinExistence type="predicted"/>
<dbReference type="Proteomes" id="UP000504638">
    <property type="component" value="Unplaced"/>
</dbReference>
<keyword evidence="3" id="KW-1185">Reference proteome</keyword>
<feature type="region of interest" description="Disordered" evidence="1">
    <location>
        <begin position="1"/>
        <end position="57"/>
    </location>
</feature>
<dbReference type="EMBL" id="ML975164">
    <property type="protein sequence ID" value="KAF1810863.1"/>
    <property type="molecule type" value="Genomic_DNA"/>
</dbReference>
<dbReference type="RefSeq" id="XP_033532494.1">
    <property type="nucleotide sequence ID" value="XM_033679836.1"/>
</dbReference>
<organism evidence="2">
    <name type="scientific">Eremomyces bilateralis CBS 781.70</name>
    <dbReference type="NCBI Taxonomy" id="1392243"/>
    <lineage>
        <taxon>Eukaryota</taxon>
        <taxon>Fungi</taxon>
        <taxon>Dikarya</taxon>
        <taxon>Ascomycota</taxon>
        <taxon>Pezizomycotina</taxon>
        <taxon>Dothideomycetes</taxon>
        <taxon>Dothideomycetes incertae sedis</taxon>
        <taxon>Eremomycetales</taxon>
        <taxon>Eremomycetaceae</taxon>
        <taxon>Eremomyces</taxon>
    </lineage>
</organism>
<reference evidence="4" key="3">
    <citation type="submission" date="2025-04" db="UniProtKB">
        <authorList>
            <consortium name="RefSeq"/>
        </authorList>
    </citation>
    <scope>IDENTIFICATION</scope>
    <source>
        <strain evidence="4">CBS 781.70</strain>
    </source>
</reference>
<reference evidence="4" key="2">
    <citation type="submission" date="2020-04" db="EMBL/GenBank/DDBJ databases">
        <authorList>
            <consortium name="NCBI Genome Project"/>
        </authorList>
    </citation>
    <scope>NUCLEOTIDE SEQUENCE</scope>
    <source>
        <strain evidence="4">CBS 781.70</strain>
    </source>
</reference>
<feature type="compositionally biased region" description="Polar residues" evidence="1">
    <location>
        <begin position="19"/>
        <end position="35"/>
    </location>
</feature>
<gene>
    <name evidence="2 4" type="ORF">P152DRAFT_460160</name>
</gene>
<accession>A0A6G1FYJ5</accession>
<evidence type="ECO:0000313" key="2">
    <source>
        <dbReference type="EMBL" id="KAF1810863.1"/>
    </source>
</evidence>
<reference evidence="2 4" key="1">
    <citation type="submission" date="2020-01" db="EMBL/GenBank/DDBJ databases">
        <authorList>
            <consortium name="DOE Joint Genome Institute"/>
            <person name="Haridas S."/>
            <person name="Albert R."/>
            <person name="Binder M."/>
            <person name="Bloem J."/>
            <person name="Labutti K."/>
            <person name="Salamov A."/>
            <person name="Andreopoulos B."/>
            <person name="Baker S.E."/>
            <person name="Barry K."/>
            <person name="Bills G."/>
            <person name="Bluhm B.H."/>
            <person name="Cannon C."/>
            <person name="Castanera R."/>
            <person name="Culley D.E."/>
            <person name="Daum C."/>
            <person name="Ezra D."/>
            <person name="Gonzalez J.B."/>
            <person name="Henrissat B."/>
            <person name="Kuo A."/>
            <person name="Liang C."/>
            <person name="Lipzen A."/>
            <person name="Lutzoni F."/>
            <person name="Magnuson J."/>
            <person name="Mondo S."/>
            <person name="Nolan M."/>
            <person name="Ohm R."/>
            <person name="Pangilinan J."/>
            <person name="Park H.-J."/>
            <person name="Ramirez L."/>
            <person name="Alfaro M."/>
            <person name="Sun H."/>
            <person name="Tritt A."/>
            <person name="Yoshinaga Y."/>
            <person name="Zwiers L.-H."/>
            <person name="Turgeon B.G."/>
            <person name="Goodwin S.B."/>
            <person name="Spatafora J.W."/>
            <person name="Crous P.W."/>
            <person name="Grigoriev I.V."/>
        </authorList>
    </citation>
    <scope>NUCLEOTIDE SEQUENCE</scope>
    <source>
        <strain evidence="2 4">CBS 781.70</strain>
    </source>
</reference>
<evidence type="ECO:0000256" key="1">
    <source>
        <dbReference type="SAM" id="MobiDB-lite"/>
    </source>
</evidence>